<gene>
    <name evidence="2" type="ORF">AT575_00250</name>
</gene>
<dbReference type="CDD" id="cd01483">
    <property type="entry name" value="E1_enzyme_family"/>
    <property type="match status" value="1"/>
</dbReference>
<dbReference type="GO" id="GO:0008641">
    <property type="term" value="F:ubiquitin-like modifier activating enzyme activity"/>
    <property type="evidence" value="ECO:0007669"/>
    <property type="project" value="InterPro"/>
</dbReference>
<keyword evidence="3" id="KW-1185">Reference proteome</keyword>
<dbReference type="Gene3D" id="3.40.50.720">
    <property type="entry name" value="NAD(P)-binding Rossmann-like Domain"/>
    <property type="match status" value="1"/>
</dbReference>
<dbReference type="Proteomes" id="UP000235963">
    <property type="component" value="Unassembled WGS sequence"/>
</dbReference>
<comment type="caution">
    <text evidence="2">The sequence shown here is derived from an EMBL/GenBank/DDBJ whole genome shotgun (WGS) entry which is preliminary data.</text>
</comment>
<evidence type="ECO:0000259" key="1">
    <source>
        <dbReference type="Pfam" id="PF00899"/>
    </source>
</evidence>
<accession>A0A2N8LEJ5</accession>
<dbReference type="SUPFAM" id="SSF69572">
    <property type="entry name" value="Activating enzymes of the ubiquitin-like proteins"/>
    <property type="match status" value="1"/>
</dbReference>
<evidence type="ECO:0000313" key="3">
    <source>
        <dbReference type="Proteomes" id="UP000235963"/>
    </source>
</evidence>
<reference evidence="2 3" key="1">
    <citation type="submission" date="2015-12" db="EMBL/GenBank/DDBJ databases">
        <title>Streptococcus penaeicida sp. nov.</title>
        <authorList>
            <person name="Gomez-Gil B."/>
            <person name="Morales-Covarrubias M."/>
        </authorList>
    </citation>
    <scope>NUCLEOTIDE SEQUENCE [LARGE SCALE GENOMIC DNA]</scope>
    <source>
        <strain evidence="2 3">CAIM 1838</strain>
    </source>
</reference>
<evidence type="ECO:0000313" key="2">
    <source>
        <dbReference type="EMBL" id="PND48581.1"/>
    </source>
</evidence>
<dbReference type="GO" id="GO:0004792">
    <property type="term" value="F:thiosulfate-cyanide sulfurtransferase activity"/>
    <property type="evidence" value="ECO:0007669"/>
    <property type="project" value="TreeGrafter"/>
</dbReference>
<dbReference type="InterPro" id="IPR045886">
    <property type="entry name" value="ThiF/MoeB/HesA"/>
</dbReference>
<feature type="domain" description="THIF-type NAD/FAD binding fold" evidence="1">
    <location>
        <begin position="113"/>
        <end position="237"/>
    </location>
</feature>
<dbReference type="InterPro" id="IPR035985">
    <property type="entry name" value="Ubiquitin-activating_enz"/>
</dbReference>
<organism evidence="2 3">
    <name type="scientific">Streptococcus penaeicida</name>
    <dbReference type="NCBI Taxonomy" id="1765960"/>
    <lineage>
        <taxon>Bacteria</taxon>
        <taxon>Bacillati</taxon>
        <taxon>Bacillota</taxon>
        <taxon>Bacilli</taxon>
        <taxon>Lactobacillales</taxon>
        <taxon>Streptococcaceae</taxon>
        <taxon>Streptococcus</taxon>
    </lineage>
</organism>
<dbReference type="GO" id="GO:0016779">
    <property type="term" value="F:nucleotidyltransferase activity"/>
    <property type="evidence" value="ECO:0007669"/>
    <property type="project" value="TreeGrafter"/>
</dbReference>
<name>A0A2N8LEJ5_9STRE</name>
<protein>
    <submittedName>
        <fullName evidence="2">Thiamine biosynthesis protein ThiF</fullName>
    </submittedName>
</protein>
<proteinExistence type="predicted"/>
<dbReference type="PANTHER" id="PTHR10953:SF102">
    <property type="entry name" value="ADENYLYLTRANSFERASE AND SULFURTRANSFERASE MOCS3"/>
    <property type="match status" value="1"/>
</dbReference>
<dbReference type="EMBL" id="LOCM01000003">
    <property type="protein sequence ID" value="PND48581.1"/>
    <property type="molecule type" value="Genomic_DNA"/>
</dbReference>
<sequence length="323" mass="37667">MMYYKLKTELNWTLSDCGIVVYDGNKKLQFAINTEKNEVVFDFFKYLTCFRTETDIESYKLLNNIEKNDIINYCIEKGFVQEFEEPLTLTRMDSFLNSFPKVNFETFKIFRESTRIIIIGLGTVGSYTIDLLIKMGFKNFLIIDEDIVEEKNLYAQVYLPKDLGKYKVDVIKEKYLDFVNIISYPHYISTFKQFQNVTAENSFENLIINAADDYQLMRSLSKAFMEEQLTSPIIESGYGPLLQTAYLIDSCEAAKVFYDYINQILASNSQNSNIYENCGSVLNAYMSAFMIGQLILSPFVGQDFKCAEYHFIDNHLQWKKEIE</sequence>
<dbReference type="OrthoDB" id="2217233at2"/>
<dbReference type="PANTHER" id="PTHR10953">
    <property type="entry name" value="UBIQUITIN-ACTIVATING ENZYME E1"/>
    <property type="match status" value="1"/>
</dbReference>
<dbReference type="InterPro" id="IPR000594">
    <property type="entry name" value="ThiF_NAD_FAD-bd"/>
</dbReference>
<dbReference type="GO" id="GO:0005737">
    <property type="term" value="C:cytoplasm"/>
    <property type="evidence" value="ECO:0007669"/>
    <property type="project" value="TreeGrafter"/>
</dbReference>
<dbReference type="AlphaFoldDB" id="A0A2N8LEJ5"/>
<dbReference type="Pfam" id="PF00899">
    <property type="entry name" value="ThiF"/>
    <property type="match status" value="1"/>
</dbReference>